<keyword evidence="2 5" id="KW-0812">Transmembrane</keyword>
<accession>K7GH25</accession>
<evidence type="ECO:0000256" key="4">
    <source>
        <dbReference type="ARBA" id="ARBA00023136"/>
    </source>
</evidence>
<feature type="domain" description="EXPERA" evidence="7">
    <location>
        <begin position="1"/>
        <end position="88"/>
    </location>
</feature>
<dbReference type="eggNOG" id="ENOG502QRB2">
    <property type="taxonomic scope" value="Eukaryota"/>
</dbReference>
<dbReference type="GeneTree" id="ENSGT00390000012913"/>
<reference evidence="8" key="3">
    <citation type="submission" date="2025-08" db="UniProtKB">
        <authorList>
            <consortium name="Ensembl"/>
        </authorList>
    </citation>
    <scope>IDENTIFICATION</scope>
</reference>
<comment type="subcellular location">
    <subcellularLocation>
        <location evidence="1">Membrane</location>
        <topology evidence="1">Multi-pass membrane protein</topology>
    </subcellularLocation>
</comment>
<dbReference type="Proteomes" id="UP000007267">
    <property type="component" value="Unassembled WGS sequence"/>
</dbReference>
<dbReference type="EMBL" id="AGCU01148365">
    <property type="status" value="NOT_ANNOTATED_CDS"/>
    <property type="molecule type" value="Genomic_DNA"/>
</dbReference>
<dbReference type="PANTHER" id="PTHR14568:SF9">
    <property type="entry name" value="TRANSMEMBRANE 6 SUPERFAMILY MEMBER 2"/>
    <property type="match status" value="1"/>
</dbReference>
<evidence type="ECO:0000313" key="8">
    <source>
        <dbReference type="Ensembl" id="ENSPSIP00000019586.1"/>
    </source>
</evidence>
<keyword evidence="4 5" id="KW-0472">Membrane</keyword>
<dbReference type="HOGENOM" id="CLU_1135755_0_0_1"/>
<dbReference type="GO" id="GO:0005789">
    <property type="term" value="C:endoplasmic reticulum membrane"/>
    <property type="evidence" value="ECO:0007669"/>
    <property type="project" value="Ensembl"/>
</dbReference>
<evidence type="ECO:0000256" key="3">
    <source>
        <dbReference type="ARBA" id="ARBA00022989"/>
    </source>
</evidence>
<reference evidence="9" key="1">
    <citation type="submission" date="2011-10" db="EMBL/GenBank/DDBJ databases">
        <authorList>
            <consortium name="Soft-shell Turtle Genome Consortium"/>
        </authorList>
    </citation>
    <scope>NUCLEOTIDE SEQUENCE [LARGE SCALE GENOMIC DNA]</scope>
    <source>
        <strain evidence="9">Daiwa-1</strain>
    </source>
</reference>
<evidence type="ECO:0000256" key="2">
    <source>
        <dbReference type="ARBA" id="ARBA00022692"/>
    </source>
</evidence>
<dbReference type="Ensembl" id="ENSPSIT00000019677.1">
    <property type="protein sequence ID" value="ENSPSIP00000019586.1"/>
    <property type="gene ID" value="ENSPSIG00000017375.1"/>
</dbReference>
<gene>
    <name evidence="8" type="primary">TM6SF2</name>
</gene>
<dbReference type="STRING" id="13735.ENSPSIP00000019586"/>
<name>K7GH25_PELSI</name>
<keyword evidence="9" id="KW-1185">Reference proteome</keyword>
<dbReference type="InterPro" id="IPR033118">
    <property type="entry name" value="EXPERA"/>
</dbReference>
<dbReference type="EMBL" id="AGCU01148361">
    <property type="status" value="NOT_ANNOTATED_CDS"/>
    <property type="molecule type" value="Genomic_DNA"/>
</dbReference>
<evidence type="ECO:0000259" key="7">
    <source>
        <dbReference type="PROSITE" id="PS51751"/>
    </source>
</evidence>
<feature type="transmembrane region" description="Helical" evidence="6">
    <location>
        <begin position="42"/>
        <end position="62"/>
    </location>
</feature>
<dbReference type="GO" id="GO:0033116">
    <property type="term" value="C:endoplasmic reticulum-Golgi intermediate compartment membrane"/>
    <property type="evidence" value="ECO:0007669"/>
    <property type="project" value="Ensembl"/>
</dbReference>
<reference evidence="8" key="4">
    <citation type="submission" date="2025-09" db="UniProtKB">
        <authorList>
            <consortium name="Ensembl"/>
        </authorList>
    </citation>
    <scope>IDENTIFICATION</scope>
</reference>
<feature type="transmembrane region" description="Helical" evidence="6">
    <location>
        <begin position="171"/>
        <end position="190"/>
    </location>
</feature>
<evidence type="ECO:0000256" key="6">
    <source>
        <dbReference type="SAM" id="Phobius"/>
    </source>
</evidence>
<dbReference type="GO" id="GO:0019216">
    <property type="term" value="P:regulation of lipid metabolic process"/>
    <property type="evidence" value="ECO:0007669"/>
    <property type="project" value="Ensembl"/>
</dbReference>
<evidence type="ECO:0000313" key="9">
    <source>
        <dbReference type="Proteomes" id="UP000007267"/>
    </source>
</evidence>
<dbReference type="GO" id="GO:0042802">
    <property type="term" value="F:identical protein binding"/>
    <property type="evidence" value="ECO:0007669"/>
    <property type="project" value="Ensembl"/>
</dbReference>
<dbReference type="EMBL" id="AGCU01148362">
    <property type="status" value="NOT_ANNOTATED_CDS"/>
    <property type="molecule type" value="Genomic_DNA"/>
</dbReference>
<dbReference type="EMBL" id="AGCU01148363">
    <property type="status" value="NOT_ANNOTATED_CDS"/>
    <property type="molecule type" value="Genomic_DNA"/>
</dbReference>
<dbReference type="OMA" id="PVWAGMK"/>
<dbReference type="PROSITE" id="PS51751">
    <property type="entry name" value="EXPERA"/>
    <property type="match status" value="1"/>
</dbReference>
<reference evidence="9" key="2">
    <citation type="journal article" date="2013" name="Nat. Genet.">
        <title>The draft genomes of soft-shell turtle and green sea turtle yield insights into the development and evolution of the turtle-specific body plan.</title>
        <authorList>
            <person name="Wang Z."/>
            <person name="Pascual-Anaya J."/>
            <person name="Zadissa A."/>
            <person name="Li W."/>
            <person name="Niimura Y."/>
            <person name="Huang Z."/>
            <person name="Li C."/>
            <person name="White S."/>
            <person name="Xiong Z."/>
            <person name="Fang D."/>
            <person name="Wang B."/>
            <person name="Ming Y."/>
            <person name="Chen Y."/>
            <person name="Zheng Y."/>
            <person name="Kuraku S."/>
            <person name="Pignatelli M."/>
            <person name="Herrero J."/>
            <person name="Beal K."/>
            <person name="Nozawa M."/>
            <person name="Li Q."/>
            <person name="Wang J."/>
            <person name="Zhang H."/>
            <person name="Yu L."/>
            <person name="Shigenobu S."/>
            <person name="Wang J."/>
            <person name="Liu J."/>
            <person name="Flicek P."/>
            <person name="Searle S."/>
            <person name="Wang J."/>
            <person name="Kuratani S."/>
            <person name="Yin Y."/>
            <person name="Aken B."/>
            <person name="Zhang G."/>
            <person name="Irie N."/>
        </authorList>
    </citation>
    <scope>NUCLEOTIDE SEQUENCE [LARGE SCALE GENOMIC DNA]</scope>
    <source>
        <strain evidence="9">Daiwa-1</strain>
    </source>
</reference>
<keyword evidence="3 5" id="KW-1133">Transmembrane helix</keyword>
<dbReference type="GO" id="GO:0055088">
    <property type="term" value="P:lipid homeostasis"/>
    <property type="evidence" value="ECO:0007669"/>
    <property type="project" value="TreeGrafter"/>
</dbReference>
<dbReference type="EMBL" id="AGCU01148364">
    <property type="status" value="NOT_ANNOTATED_CDS"/>
    <property type="molecule type" value="Genomic_DNA"/>
</dbReference>
<proteinExistence type="predicted"/>
<evidence type="ECO:0000256" key="5">
    <source>
        <dbReference type="PROSITE-ProRule" id="PRU01087"/>
    </source>
</evidence>
<dbReference type="PANTHER" id="PTHR14568">
    <property type="entry name" value="TRANSMEMBRANE SUPERFAMILY 6 MEMBER 1/2"/>
    <property type="match status" value="1"/>
</dbReference>
<sequence>QGEPYLRTAYGILICYWDGVVHYLLYLAMIGAIAQRKNYRTLGLYWLGSLMMSIVVFLPGNLLGKYGSEIRPSFLLNVPYLLIPVWAGMKLFRQPRSLPCCTAEKVGEGGAEGLWLEDCDGSFLPYLEAQGFKGGRGIVVVLDCPSDSCFDYIYQYEPYLRDPVAYPKVQMLVYMFYVLPFFGLGVYGWLPDWALVCAGAVAQVR</sequence>
<organism evidence="8 9">
    <name type="scientific">Pelodiscus sinensis</name>
    <name type="common">Chinese softshell turtle</name>
    <name type="synonym">Trionyx sinensis</name>
    <dbReference type="NCBI Taxonomy" id="13735"/>
    <lineage>
        <taxon>Eukaryota</taxon>
        <taxon>Metazoa</taxon>
        <taxon>Chordata</taxon>
        <taxon>Craniata</taxon>
        <taxon>Vertebrata</taxon>
        <taxon>Euteleostomi</taxon>
        <taxon>Archelosauria</taxon>
        <taxon>Testudinata</taxon>
        <taxon>Testudines</taxon>
        <taxon>Cryptodira</taxon>
        <taxon>Trionychia</taxon>
        <taxon>Trionychidae</taxon>
        <taxon>Pelodiscus</taxon>
    </lineage>
</organism>
<evidence type="ECO:0000256" key="1">
    <source>
        <dbReference type="ARBA" id="ARBA00004141"/>
    </source>
</evidence>
<protein>
    <submittedName>
        <fullName evidence="8">Transmembrane 6 superfamily member 2</fullName>
    </submittedName>
</protein>
<dbReference type="Pfam" id="PF26083">
    <property type="entry name" value="TM_Tm6sf2"/>
    <property type="match status" value="1"/>
</dbReference>
<dbReference type="AlphaFoldDB" id="K7GH25"/>
<feature type="transmembrane region" description="Helical" evidence="6">
    <location>
        <begin position="6"/>
        <end position="30"/>
    </location>
</feature>
<dbReference type="InterPro" id="IPR059044">
    <property type="entry name" value="TM_Tm6sf1/2"/>
</dbReference>